<sequence>MTGTRKAVAGEPLRIRLSSSDDPVCTESSGDAAGLGASGGSWLSSAPEETRSGRGESMWAPPGEIWIRSSSSCPRLDSTSTSGSSSSSSTTLSLSEFGDGLRVFTHRSEGRDVADFPLGGLVPGLVLVVPGGGGLGAGAALCAVLRVVRVVVAVFGCVRAAVAVV</sequence>
<dbReference type="Proteomes" id="UP000314294">
    <property type="component" value="Unassembled WGS sequence"/>
</dbReference>
<feature type="compositionally biased region" description="Low complexity" evidence="1">
    <location>
        <begin position="78"/>
        <end position="93"/>
    </location>
</feature>
<comment type="caution">
    <text evidence="2">The sequence shown here is derived from an EMBL/GenBank/DDBJ whole genome shotgun (WGS) entry which is preliminary data.</text>
</comment>
<evidence type="ECO:0000313" key="2">
    <source>
        <dbReference type="EMBL" id="TNN52265.1"/>
    </source>
</evidence>
<accession>A0A4Z2GGK1</accession>
<proteinExistence type="predicted"/>
<keyword evidence="3" id="KW-1185">Reference proteome</keyword>
<gene>
    <name evidence="2" type="ORF">EYF80_037541</name>
</gene>
<feature type="region of interest" description="Disordered" evidence="1">
    <location>
        <begin position="1"/>
        <end position="93"/>
    </location>
</feature>
<protein>
    <submittedName>
        <fullName evidence="2">Uncharacterized protein</fullName>
    </submittedName>
</protein>
<evidence type="ECO:0000313" key="3">
    <source>
        <dbReference type="Proteomes" id="UP000314294"/>
    </source>
</evidence>
<name>A0A4Z2GGK1_9TELE</name>
<dbReference type="EMBL" id="SRLO01000553">
    <property type="protein sequence ID" value="TNN52265.1"/>
    <property type="molecule type" value="Genomic_DNA"/>
</dbReference>
<feature type="compositionally biased region" description="Low complexity" evidence="1">
    <location>
        <begin position="28"/>
        <end position="46"/>
    </location>
</feature>
<evidence type="ECO:0000256" key="1">
    <source>
        <dbReference type="SAM" id="MobiDB-lite"/>
    </source>
</evidence>
<organism evidence="2 3">
    <name type="scientific">Liparis tanakae</name>
    <name type="common">Tanaka's snailfish</name>
    <dbReference type="NCBI Taxonomy" id="230148"/>
    <lineage>
        <taxon>Eukaryota</taxon>
        <taxon>Metazoa</taxon>
        <taxon>Chordata</taxon>
        <taxon>Craniata</taxon>
        <taxon>Vertebrata</taxon>
        <taxon>Euteleostomi</taxon>
        <taxon>Actinopterygii</taxon>
        <taxon>Neopterygii</taxon>
        <taxon>Teleostei</taxon>
        <taxon>Neoteleostei</taxon>
        <taxon>Acanthomorphata</taxon>
        <taxon>Eupercaria</taxon>
        <taxon>Perciformes</taxon>
        <taxon>Cottioidei</taxon>
        <taxon>Cottales</taxon>
        <taxon>Liparidae</taxon>
        <taxon>Liparis</taxon>
    </lineage>
</organism>
<dbReference type="AlphaFoldDB" id="A0A4Z2GGK1"/>
<reference evidence="2 3" key="1">
    <citation type="submission" date="2019-03" db="EMBL/GenBank/DDBJ databases">
        <title>First draft genome of Liparis tanakae, snailfish: a comprehensive survey of snailfish specific genes.</title>
        <authorList>
            <person name="Kim W."/>
            <person name="Song I."/>
            <person name="Jeong J.-H."/>
            <person name="Kim D."/>
            <person name="Kim S."/>
            <person name="Ryu S."/>
            <person name="Song J.Y."/>
            <person name="Lee S.K."/>
        </authorList>
    </citation>
    <scope>NUCLEOTIDE SEQUENCE [LARGE SCALE GENOMIC DNA]</scope>
    <source>
        <tissue evidence="2">Muscle</tissue>
    </source>
</reference>